<evidence type="ECO:0000259" key="1">
    <source>
        <dbReference type="Pfam" id="PF07727"/>
    </source>
</evidence>
<sequence>MTEDDTVDAFTAKLNGYATKAKELGKTLDESLIGCEVYGNKTVGSGITTERKQVHKALFGQVLWSKESTMETLHKSTQKTMTIPIRNRNQLLLQTLQSPHQHTITTHLEKLDEEATSSSINEIRKIDFDDTQYDGFKDLTEIYENAREVETENLLFTEEEPRNYKEASTDKKWITAMRLRSKEGKSYLFKSQMKDKFEMSDLGLLAYYLGIEVTQTGGEITIKQTGYINKILKESSMMESNDTKITMDHDWVLCGWSWRKMENSVDATYYRCLIGSLREANQQMALSSCESEFMAATGAACQALWLKRLLSEITSWDEERITLKVDKH</sequence>
<organism evidence="2 3">
    <name type="scientific">Tanacetum coccineum</name>
    <dbReference type="NCBI Taxonomy" id="301880"/>
    <lineage>
        <taxon>Eukaryota</taxon>
        <taxon>Viridiplantae</taxon>
        <taxon>Streptophyta</taxon>
        <taxon>Embryophyta</taxon>
        <taxon>Tracheophyta</taxon>
        <taxon>Spermatophyta</taxon>
        <taxon>Magnoliopsida</taxon>
        <taxon>eudicotyledons</taxon>
        <taxon>Gunneridae</taxon>
        <taxon>Pentapetalae</taxon>
        <taxon>asterids</taxon>
        <taxon>campanulids</taxon>
        <taxon>Asterales</taxon>
        <taxon>Asteraceae</taxon>
        <taxon>Asteroideae</taxon>
        <taxon>Anthemideae</taxon>
        <taxon>Anthemidinae</taxon>
        <taxon>Tanacetum</taxon>
    </lineage>
</organism>
<reference evidence="2" key="2">
    <citation type="submission" date="2022-01" db="EMBL/GenBank/DDBJ databases">
        <authorList>
            <person name="Yamashiro T."/>
            <person name="Shiraishi A."/>
            <person name="Satake H."/>
            <person name="Nakayama K."/>
        </authorList>
    </citation>
    <scope>NUCLEOTIDE SEQUENCE</scope>
</reference>
<protein>
    <submittedName>
        <fullName evidence="2">Zinc finger, CCHC-type containing protein</fullName>
    </submittedName>
</protein>
<gene>
    <name evidence="2" type="ORF">Tco_0841118</name>
</gene>
<evidence type="ECO:0000313" key="3">
    <source>
        <dbReference type="Proteomes" id="UP001151760"/>
    </source>
</evidence>
<dbReference type="InterPro" id="IPR013103">
    <property type="entry name" value="RVT_2"/>
</dbReference>
<accession>A0ABQ5AWI6</accession>
<dbReference type="Pfam" id="PF07727">
    <property type="entry name" value="RVT_2"/>
    <property type="match status" value="1"/>
</dbReference>
<dbReference type="EMBL" id="BQNB010012687">
    <property type="protein sequence ID" value="GJT06656.1"/>
    <property type="molecule type" value="Genomic_DNA"/>
</dbReference>
<keyword evidence="3" id="KW-1185">Reference proteome</keyword>
<evidence type="ECO:0000313" key="2">
    <source>
        <dbReference type="EMBL" id="GJT06656.1"/>
    </source>
</evidence>
<reference evidence="2" key="1">
    <citation type="journal article" date="2022" name="Int. J. Mol. Sci.">
        <title>Draft Genome of Tanacetum Coccineum: Genomic Comparison of Closely Related Tanacetum-Family Plants.</title>
        <authorList>
            <person name="Yamashiro T."/>
            <person name="Shiraishi A."/>
            <person name="Nakayama K."/>
            <person name="Satake H."/>
        </authorList>
    </citation>
    <scope>NUCLEOTIDE SEQUENCE</scope>
</reference>
<feature type="domain" description="Reverse transcriptase Ty1/copia-type" evidence="1">
    <location>
        <begin position="189"/>
        <end position="247"/>
    </location>
</feature>
<dbReference type="Proteomes" id="UP001151760">
    <property type="component" value="Unassembled WGS sequence"/>
</dbReference>
<proteinExistence type="predicted"/>
<comment type="caution">
    <text evidence="2">The sequence shown here is derived from an EMBL/GenBank/DDBJ whole genome shotgun (WGS) entry which is preliminary data.</text>
</comment>
<name>A0ABQ5AWI6_9ASTR</name>